<proteinExistence type="inferred from homology"/>
<evidence type="ECO:0000256" key="6">
    <source>
        <dbReference type="SAM" id="Phobius"/>
    </source>
</evidence>
<feature type="transmembrane region" description="Helical" evidence="6">
    <location>
        <begin position="32"/>
        <end position="50"/>
    </location>
</feature>
<dbReference type="KEGG" id="ptq:P700755_003085"/>
<comment type="subcellular location">
    <subcellularLocation>
        <location evidence="1">Membrane</location>
        <topology evidence="1">Multi-pass membrane protein</topology>
    </subcellularLocation>
</comment>
<gene>
    <name evidence="7" type="ordered locus">P700755_003085</name>
</gene>
<feature type="transmembrane region" description="Helical" evidence="6">
    <location>
        <begin position="139"/>
        <end position="161"/>
    </location>
</feature>
<feature type="transmembrane region" description="Helical" evidence="6">
    <location>
        <begin position="264"/>
        <end position="283"/>
    </location>
</feature>
<name>K4IWA7_PSYTT</name>
<dbReference type="EMBL" id="CP003879">
    <property type="protein sequence ID" value="AFU69755.1"/>
    <property type="molecule type" value="Genomic_DNA"/>
</dbReference>
<dbReference type="PANTHER" id="PTHR21716">
    <property type="entry name" value="TRANSMEMBRANE PROTEIN"/>
    <property type="match status" value="1"/>
</dbReference>
<evidence type="ECO:0000256" key="4">
    <source>
        <dbReference type="ARBA" id="ARBA00022989"/>
    </source>
</evidence>
<feature type="transmembrane region" description="Helical" evidence="6">
    <location>
        <begin position="295"/>
        <end position="328"/>
    </location>
</feature>
<comment type="similarity">
    <text evidence="2">Belongs to the autoinducer-2 exporter (AI-2E) (TC 2.A.86) family.</text>
</comment>
<evidence type="ECO:0000313" key="7">
    <source>
        <dbReference type="EMBL" id="AFU69755.1"/>
    </source>
</evidence>
<feature type="transmembrane region" description="Helical" evidence="6">
    <location>
        <begin position="62"/>
        <end position="86"/>
    </location>
</feature>
<evidence type="ECO:0000256" key="1">
    <source>
        <dbReference type="ARBA" id="ARBA00004141"/>
    </source>
</evidence>
<keyword evidence="3 6" id="KW-0812">Transmembrane</keyword>
<feature type="transmembrane region" description="Helical" evidence="6">
    <location>
        <begin position="7"/>
        <end position="26"/>
    </location>
</feature>
<feature type="transmembrane region" description="Helical" evidence="6">
    <location>
        <begin position="224"/>
        <end position="252"/>
    </location>
</feature>
<evidence type="ECO:0000256" key="3">
    <source>
        <dbReference type="ARBA" id="ARBA00022692"/>
    </source>
</evidence>
<keyword evidence="4 6" id="KW-1133">Transmembrane helix</keyword>
<evidence type="ECO:0000256" key="5">
    <source>
        <dbReference type="ARBA" id="ARBA00023136"/>
    </source>
</evidence>
<dbReference type="RefSeq" id="WP_015025306.1">
    <property type="nucleotide sequence ID" value="NC_018721.1"/>
</dbReference>
<dbReference type="Pfam" id="PF01594">
    <property type="entry name" value="AI-2E_transport"/>
    <property type="match status" value="1"/>
</dbReference>
<evidence type="ECO:0008006" key="9">
    <source>
        <dbReference type="Google" id="ProtNLM"/>
    </source>
</evidence>
<evidence type="ECO:0000313" key="8">
    <source>
        <dbReference type="Proteomes" id="UP000008514"/>
    </source>
</evidence>
<dbReference type="GO" id="GO:0016020">
    <property type="term" value="C:membrane"/>
    <property type="evidence" value="ECO:0007669"/>
    <property type="project" value="UniProtKB-SubCell"/>
</dbReference>
<sequence>MDKLSPRLVRQLFILLIILSLGGLIFGELLPYISGILGAITFYVLLRGLMRWMLHKGWNPTFSVTVLMVASFILILVPVLGIILMLSSKVSSAIQNSEKVIEAAKAQLVQIETMSGINLGEKIDSTAVTDWLSNNLQGLAGGTFEVFIAISIMYFLLYYMLLNQKKLTISMETYIPIDVENLKLIAKESAKKVKANAIGIPLVALFQGIISLIGYWIFGVPEAMFWFVITTIGSMIPFVGTAIGFIPVTLLLYYQGETASAIGVLLYGFVIVGSSDNIVRLLVLKKMANEHPLITLIGVIIGVPLFGFIGLIFGPLLLSLFLLVVVIYKKEYGEFESEKEIKLNENIKEEKEES</sequence>
<dbReference type="AlphaFoldDB" id="K4IWA7"/>
<dbReference type="PANTHER" id="PTHR21716:SF4">
    <property type="entry name" value="TRANSMEMBRANE PROTEIN 245"/>
    <property type="match status" value="1"/>
</dbReference>
<protein>
    <recommendedName>
        <fullName evidence="9">AI-2E family transporter</fullName>
    </recommendedName>
</protein>
<accession>K4IWA7</accession>
<dbReference type="OrthoDB" id="9773730at2"/>
<dbReference type="HOGENOM" id="CLU_041771_0_0_10"/>
<dbReference type="STRING" id="313595.P700755_003085"/>
<dbReference type="Proteomes" id="UP000008514">
    <property type="component" value="Chromosome"/>
</dbReference>
<dbReference type="eggNOG" id="COG0628">
    <property type="taxonomic scope" value="Bacteria"/>
</dbReference>
<keyword evidence="8" id="KW-1185">Reference proteome</keyword>
<evidence type="ECO:0000256" key="2">
    <source>
        <dbReference type="ARBA" id="ARBA00009773"/>
    </source>
</evidence>
<reference evidence="7" key="2">
    <citation type="submission" date="2012-09" db="EMBL/GenBank/DDBJ databases">
        <title>The complete sequence of Psychroflexus torquis an extreme psychrophile from sea-ice that is stimulated by light.</title>
        <authorList>
            <person name="Feng S."/>
            <person name="Powell S.M."/>
            <person name="Bowman J.P."/>
        </authorList>
    </citation>
    <scope>NUCLEOTIDE SEQUENCE [LARGE SCALE GENOMIC DNA]</scope>
    <source>
        <strain evidence="7">ATCC 700755</strain>
    </source>
</reference>
<feature type="transmembrane region" description="Helical" evidence="6">
    <location>
        <begin position="197"/>
        <end position="218"/>
    </location>
</feature>
<reference evidence="7" key="1">
    <citation type="submission" date="2006-03" db="EMBL/GenBank/DDBJ databases">
        <authorList>
            <person name="Bowman J."/>
            <person name="Ferriera S."/>
            <person name="Johnson J."/>
            <person name="Kravitz S."/>
            <person name="Halpern A."/>
            <person name="Remington K."/>
            <person name="Beeson K."/>
            <person name="Tran B."/>
            <person name="Rogers Y.-H."/>
            <person name="Friedman R."/>
            <person name="Venter J.C."/>
        </authorList>
    </citation>
    <scope>NUCLEOTIDE SEQUENCE [LARGE SCALE GENOMIC DNA]</scope>
    <source>
        <strain evidence="7">ATCC 700755</strain>
    </source>
</reference>
<organism evidence="7 8">
    <name type="scientific">Psychroflexus torquis (strain ATCC 700755 / CIP 106069 / ACAM 623)</name>
    <dbReference type="NCBI Taxonomy" id="313595"/>
    <lineage>
        <taxon>Bacteria</taxon>
        <taxon>Pseudomonadati</taxon>
        <taxon>Bacteroidota</taxon>
        <taxon>Flavobacteriia</taxon>
        <taxon>Flavobacteriales</taxon>
        <taxon>Flavobacteriaceae</taxon>
        <taxon>Psychroflexus</taxon>
    </lineage>
</organism>
<keyword evidence="5 6" id="KW-0472">Membrane</keyword>
<dbReference type="InterPro" id="IPR002549">
    <property type="entry name" value="AI-2E-like"/>
</dbReference>